<keyword evidence="8" id="KW-1278">Translocase</keyword>
<dbReference type="Proteomes" id="UP000189681">
    <property type="component" value="Unassembled WGS sequence"/>
</dbReference>
<evidence type="ECO:0000256" key="12">
    <source>
        <dbReference type="ARBA" id="ARBA00023027"/>
    </source>
</evidence>
<dbReference type="STRING" id="1004156.AYP45_04130"/>
<dbReference type="GO" id="GO:0008137">
    <property type="term" value="F:NADH dehydrogenase (ubiquinone) activity"/>
    <property type="evidence" value="ECO:0007669"/>
    <property type="project" value="InterPro"/>
</dbReference>
<keyword evidence="10" id="KW-0408">Iron</keyword>
<comment type="cofactor">
    <cofactor evidence="14">
        <name>[2Fe-2S] cluster</name>
        <dbReference type="ChEBI" id="CHEBI:190135"/>
    </cofactor>
</comment>
<dbReference type="InterPro" id="IPR001041">
    <property type="entry name" value="2Fe-2S_ferredoxin-type"/>
</dbReference>
<evidence type="ECO:0000259" key="16">
    <source>
        <dbReference type="PROSITE" id="PS51379"/>
    </source>
</evidence>
<evidence type="ECO:0000256" key="6">
    <source>
        <dbReference type="ARBA" id="ARBA00022723"/>
    </source>
</evidence>
<keyword evidence="5" id="KW-0001">2Fe-2S</keyword>
<comment type="subcellular location">
    <subcellularLocation>
        <location evidence="2">Membrane</location>
    </subcellularLocation>
</comment>
<dbReference type="PROSITE" id="PS51085">
    <property type="entry name" value="2FE2S_FER_2"/>
    <property type="match status" value="1"/>
</dbReference>
<sequence>MNIINLVINDKPISAPEGTNVFQAALDNNIYIPGLCYHPKLSQFGGCRLCYVEVTERKRTGHRFACAHPVSEGMIVKVDTPRVIRYRKSVMEYLLAHHELSCPTCDKSGECGLQNITYEMNLAPGRFRSVRMHQPVIRDNPVLELNRNRCILCGRCVSACKEIEGNSAIDFQNRGFKTVVGTAFDRPLECSFCGGCVAVCPTGAWQDRTLGFRGRPWEFTSTPTICPYCSVGCTVVVNTKTDNVRRIVSNDRLGINEGNLCVKGRFGHEFIHSSERLKTPLIRKNGELYPASWHDALDYVSKRFQQIITEHGGQSIGGLGSEKCTNEDNYLFQKFCRSVLGTNAIDNMANLKAPYLNRMIYQAVVHGMATPSLKELEHADTLFFFGADVTEALPVAGSMARKAIRLNNANLIIANVRNVQFNSTAKNDIRLFYTLGSQTLLMNALMKVIIEECLIDVTQAESVTNHFHELRSSLSSFAISDASQQTGVHEESLRSAARLLAKPGKCIILCGKDIEEDPAGEVTMKALLNLCALINTAYHGKDGEGKTSVLFSRSHNNSQGVNDMGVVPDFLPGYLDVNQVSHKEEAERIWGTKLPADLFRKDAASIIDRALGGTLKAFYLMGENPIVTYPHGKDIREACKKLDFMVVQDTFLTETAQLADVVLPTVTFAEREGTFTNMAMTVQRLNKAIQPVGEARPDWQIICALAEKMGHHFRYLSAKEILHEIGSLAPVYAGISYYRLKRREFQWISSFYNKNTPTPYSFELVPSAPKAVAKRKDFPYLLLVGSSLNHHGTFSRHSKTLTSIAPECFVEMNKNTAQEIGVGSGDMVAVESMQNKIQLKAKVTDELPEGIVFIPEDYEWVPVNLLRNKVYTPVKIYKESV</sequence>
<protein>
    <recommendedName>
        <fullName evidence="21">NADH dehydrogenase (Quinone) subunit G</fullName>
    </recommendedName>
</protein>
<dbReference type="InterPro" id="IPR017896">
    <property type="entry name" value="4Fe4S_Fe-S-bd"/>
</dbReference>
<dbReference type="Pfam" id="PF01568">
    <property type="entry name" value="Molydop_binding"/>
    <property type="match status" value="1"/>
</dbReference>
<dbReference type="SMART" id="SM00929">
    <property type="entry name" value="NADH-G_4Fe-4S_3"/>
    <property type="match status" value="1"/>
</dbReference>
<dbReference type="PROSITE" id="PS00551">
    <property type="entry name" value="MOLYBDOPTERIN_PROK_1"/>
    <property type="match status" value="1"/>
</dbReference>
<feature type="domain" description="4Fe-4S ferredoxin-type" evidence="16">
    <location>
        <begin position="141"/>
        <end position="174"/>
    </location>
</feature>
<dbReference type="EMBL" id="AYTS01000035">
    <property type="protein sequence ID" value="OOP57347.1"/>
    <property type="molecule type" value="Genomic_DNA"/>
</dbReference>
<dbReference type="CDD" id="cd00207">
    <property type="entry name" value="fer2"/>
    <property type="match status" value="1"/>
</dbReference>
<evidence type="ECO:0000256" key="2">
    <source>
        <dbReference type="ARBA" id="ARBA00004370"/>
    </source>
</evidence>
<dbReference type="Gene3D" id="3.40.228.10">
    <property type="entry name" value="Dimethylsulfoxide Reductase, domain 2"/>
    <property type="match status" value="1"/>
</dbReference>
<reference evidence="19 20" key="1">
    <citation type="journal article" date="2017" name="Water Res.">
        <title>Discovery and metagenomic analysis of an anammox bacterial enrichment related to Candidatus "Brocadia caroliniensis" in a full-scale glycerol-fed nitritation-denitritation separate centrate treatment process.</title>
        <authorList>
            <person name="Park H."/>
            <person name="Brotto A.C."/>
            <person name="van Loosdrecht M.C."/>
            <person name="Chandran K."/>
        </authorList>
    </citation>
    <scope>NUCLEOTIDE SEQUENCE [LARGE SCALE GENOMIC DNA]</scope>
    <source>
        <strain evidence="19">26THWARD</strain>
    </source>
</reference>
<dbReference type="SUPFAM" id="SSF54292">
    <property type="entry name" value="2Fe-2S ferredoxin-like"/>
    <property type="match status" value="1"/>
</dbReference>
<dbReference type="GO" id="GO:0016020">
    <property type="term" value="C:membrane"/>
    <property type="evidence" value="ECO:0007669"/>
    <property type="project" value="UniProtKB-SubCell"/>
</dbReference>
<feature type="domain" description="2Fe-2S ferredoxin-type" evidence="15">
    <location>
        <begin position="2"/>
        <end position="82"/>
    </location>
</feature>
<dbReference type="SUPFAM" id="SSF50692">
    <property type="entry name" value="ADC-like"/>
    <property type="match status" value="1"/>
</dbReference>
<evidence type="ECO:0000256" key="4">
    <source>
        <dbReference type="ARBA" id="ARBA00022485"/>
    </source>
</evidence>
<dbReference type="Gene3D" id="3.10.20.740">
    <property type="match status" value="1"/>
</dbReference>
<dbReference type="PANTHER" id="PTHR43105">
    <property type="entry name" value="RESPIRATORY NITRATE REDUCTASE"/>
    <property type="match status" value="1"/>
</dbReference>
<evidence type="ECO:0000256" key="13">
    <source>
        <dbReference type="ARBA" id="ARBA00023136"/>
    </source>
</evidence>
<evidence type="ECO:0000259" key="15">
    <source>
        <dbReference type="PROSITE" id="PS51085"/>
    </source>
</evidence>
<evidence type="ECO:0000256" key="3">
    <source>
        <dbReference type="ARBA" id="ARBA00005404"/>
    </source>
</evidence>
<keyword evidence="4" id="KW-0004">4Fe-4S</keyword>
<feature type="domain" description="4Fe-4S His(Cys)3-ligated-type" evidence="18">
    <location>
        <begin position="82"/>
        <end position="121"/>
    </location>
</feature>
<dbReference type="InterPro" id="IPR017900">
    <property type="entry name" value="4Fe4S_Fe_S_CS"/>
</dbReference>
<dbReference type="InterPro" id="IPR006963">
    <property type="entry name" value="Mopterin_OxRdtase_4Fe-4S_dom"/>
</dbReference>
<evidence type="ECO:0000256" key="1">
    <source>
        <dbReference type="ARBA" id="ARBA00001966"/>
    </source>
</evidence>
<keyword evidence="9" id="KW-0560">Oxidoreductase</keyword>
<comment type="similarity">
    <text evidence="3">Belongs to the complex I 75 kDa subunit family.</text>
</comment>
<evidence type="ECO:0000256" key="14">
    <source>
        <dbReference type="ARBA" id="ARBA00034078"/>
    </source>
</evidence>
<dbReference type="InterPro" id="IPR036010">
    <property type="entry name" value="2Fe-2S_ferredoxin-like_sf"/>
</dbReference>
<evidence type="ECO:0000256" key="11">
    <source>
        <dbReference type="ARBA" id="ARBA00023014"/>
    </source>
</evidence>
<dbReference type="Gene3D" id="2.20.25.90">
    <property type="entry name" value="ADC-like domains"/>
    <property type="match status" value="1"/>
</dbReference>
<dbReference type="InterPro" id="IPR019574">
    <property type="entry name" value="NADH_UbQ_OxRdtase_Gsu_4Fe4S-bd"/>
</dbReference>
<dbReference type="FunFam" id="3.30.70.20:FF:000035">
    <property type="entry name" value="Iron hydrogenase 1"/>
    <property type="match status" value="1"/>
</dbReference>
<dbReference type="Gene3D" id="3.30.70.20">
    <property type="match status" value="1"/>
</dbReference>
<dbReference type="InterPro" id="IPR006657">
    <property type="entry name" value="MoPterin_dinucl-bd_dom"/>
</dbReference>
<evidence type="ECO:0000256" key="7">
    <source>
        <dbReference type="ARBA" id="ARBA00022737"/>
    </source>
</evidence>
<keyword evidence="7" id="KW-0677">Repeat</keyword>
<dbReference type="Pfam" id="PF13510">
    <property type="entry name" value="Fer2_4"/>
    <property type="match status" value="1"/>
</dbReference>
<evidence type="ECO:0008006" key="21">
    <source>
        <dbReference type="Google" id="ProtNLM"/>
    </source>
</evidence>
<proteinExistence type="inferred from homology"/>
<feature type="domain" description="4Fe-4S Mo/W bis-MGD-type" evidence="17">
    <location>
        <begin position="219"/>
        <end position="275"/>
    </location>
</feature>
<evidence type="ECO:0000256" key="10">
    <source>
        <dbReference type="ARBA" id="ARBA00023004"/>
    </source>
</evidence>
<dbReference type="PROSITE" id="PS51669">
    <property type="entry name" value="4FE4S_MOW_BIS_MGD"/>
    <property type="match status" value="1"/>
</dbReference>
<evidence type="ECO:0000256" key="8">
    <source>
        <dbReference type="ARBA" id="ARBA00022967"/>
    </source>
</evidence>
<dbReference type="Pfam" id="PF04879">
    <property type="entry name" value="Molybdop_Fe4S4"/>
    <property type="match status" value="1"/>
</dbReference>
<dbReference type="SMART" id="SM00926">
    <property type="entry name" value="Molybdop_Fe4S4"/>
    <property type="match status" value="1"/>
</dbReference>
<dbReference type="PANTHER" id="PTHR43105:SF14">
    <property type="entry name" value="FORMATE DEHYDROGENASE H"/>
    <property type="match status" value="1"/>
</dbReference>
<organism evidence="19 20">
    <name type="scientific">Candidatus Brocadia carolinensis</name>
    <dbReference type="NCBI Taxonomy" id="1004156"/>
    <lineage>
        <taxon>Bacteria</taxon>
        <taxon>Pseudomonadati</taxon>
        <taxon>Planctomycetota</taxon>
        <taxon>Candidatus Brocadiia</taxon>
        <taxon>Candidatus Brocadiales</taxon>
        <taxon>Candidatus Brocadiaceae</taxon>
        <taxon>Candidatus Brocadia</taxon>
    </lineage>
</organism>
<dbReference type="InterPro" id="IPR006656">
    <property type="entry name" value="Mopterin_OxRdtase"/>
</dbReference>
<dbReference type="Pfam" id="PF00384">
    <property type="entry name" value="Molybdopterin"/>
    <property type="match status" value="1"/>
</dbReference>
<dbReference type="Pfam" id="PF10588">
    <property type="entry name" value="NADH-G_4Fe-4S_3"/>
    <property type="match status" value="1"/>
</dbReference>
<keyword evidence="13" id="KW-0472">Membrane</keyword>
<evidence type="ECO:0000313" key="20">
    <source>
        <dbReference type="Proteomes" id="UP000189681"/>
    </source>
</evidence>
<dbReference type="AlphaFoldDB" id="A0A1V4AW50"/>
<dbReference type="PROSITE" id="PS00641">
    <property type="entry name" value="COMPLEX1_75K_1"/>
    <property type="match status" value="1"/>
</dbReference>
<keyword evidence="12" id="KW-0520">NAD</keyword>
<dbReference type="GO" id="GO:0051537">
    <property type="term" value="F:2 iron, 2 sulfur cluster binding"/>
    <property type="evidence" value="ECO:0007669"/>
    <property type="project" value="UniProtKB-KW"/>
</dbReference>
<dbReference type="PROSITE" id="PS51839">
    <property type="entry name" value="4FE4S_HC3"/>
    <property type="match status" value="1"/>
</dbReference>
<dbReference type="SUPFAM" id="SSF54862">
    <property type="entry name" value="4Fe-4S ferredoxins"/>
    <property type="match status" value="1"/>
</dbReference>
<dbReference type="InterPro" id="IPR027467">
    <property type="entry name" value="MopterinOxRdtase_cofactor_BS"/>
</dbReference>
<feature type="domain" description="4Fe-4S ferredoxin-type" evidence="16">
    <location>
        <begin position="180"/>
        <end position="210"/>
    </location>
</feature>
<keyword evidence="6" id="KW-0479">Metal-binding</keyword>
<evidence type="ECO:0000259" key="17">
    <source>
        <dbReference type="PROSITE" id="PS51669"/>
    </source>
</evidence>
<keyword evidence="11" id="KW-0411">Iron-sulfur</keyword>
<dbReference type="GO" id="GO:0046872">
    <property type="term" value="F:metal ion binding"/>
    <property type="evidence" value="ECO:0007669"/>
    <property type="project" value="UniProtKB-KW"/>
</dbReference>
<dbReference type="SUPFAM" id="SSF53706">
    <property type="entry name" value="Formate dehydrogenase/DMSO reductase, domains 1-3"/>
    <property type="match status" value="1"/>
</dbReference>
<evidence type="ECO:0000256" key="5">
    <source>
        <dbReference type="ARBA" id="ARBA00022714"/>
    </source>
</evidence>
<dbReference type="InterPro" id="IPR050123">
    <property type="entry name" value="Prok_molybdopt-oxidoreductase"/>
</dbReference>
<dbReference type="GO" id="GO:0003954">
    <property type="term" value="F:NADH dehydrogenase activity"/>
    <property type="evidence" value="ECO:0007669"/>
    <property type="project" value="TreeGrafter"/>
</dbReference>
<dbReference type="PROSITE" id="PS00198">
    <property type="entry name" value="4FE4S_FER_1"/>
    <property type="match status" value="1"/>
</dbReference>
<dbReference type="Gene3D" id="2.40.40.20">
    <property type="match status" value="1"/>
</dbReference>
<dbReference type="GO" id="GO:0042773">
    <property type="term" value="P:ATP synthesis coupled electron transport"/>
    <property type="evidence" value="ECO:0007669"/>
    <property type="project" value="InterPro"/>
</dbReference>
<comment type="cofactor">
    <cofactor evidence="1">
        <name>[4Fe-4S] cluster</name>
        <dbReference type="ChEBI" id="CHEBI:49883"/>
    </cofactor>
</comment>
<dbReference type="InterPro" id="IPR009010">
    <property type="entry name" value="Asp_de-COase-like_dom_sf"/>
</dbReference>
<dbReference type="PROSITE" id="PS00642">
    <property type="entry name" value="COMPLEX1_75K_2"/>
    <property type="match status" value="1"/>
</dbReference>
<evidence type="ECO:0000256" key="9">
    <source>
        <dbReference type="ARBA" id="ARBA00023002"/>
    </source>
</evidence>
<dbReference type="GO" id="GO:0043546">
    <property type="term" value="F:molybdopterin cofactor binding"/>
    <property type="evidence" value="ECO:0007669"/>
    <property type="project" value="InterPro"/>
</dbReference>
<dbReference type="InterPro" id="IPR000283">
    <property type="entry name" value="NADH_UbQ_OxRdtase_75kDa_su_CS"/>
</dbReference>
<dbReference type="Gene3D" id="3.40.50.740">
    <property type="match status" value="1"/>
</dbReference>
<evidence type="ECO:0000313" key="19">
    <source>
        <dbReference type="EMBL" id="OOP57347.1"/>
    </source>
</evidence>
<dbReference type="PROSITE" id="PS51379">
    <property type="entry name" value="4FE4S_FER_2"/>
    <property type="match status" value="2"/>
</dbReference>
<dbReference type="PIRSF" id="PIRSF036643">
    <property type="entry name" value="FDH_alpha"/>
    <property type="match status" value="1"/>
</dbReference>
<dbReference type="InterPro" id="IPR054351">
    <property type="entry name" value="NADH_UbQ_OxRdtase_ferredoxin"/>
</dbReference>
<evidence type="ECO:0000259" key="18">
    <source>
        <dbReference type="PROSITE" id="PS51839"/>
    </source>
</evidence>
<dbReference type="FunFam" id="3.10.20.740:FF:000004">
    <property type="entry name" value="NADH-quinone oxidoreductase"/>
    <property type="match status" value="1"/>
</dbReference>
<name>A0A1V4AW50_9BACT</name>
<accession>A0A1V4AW50</accession>
<comment type="caution">
    <text evidence="19">The sequence shown here is derived from an EMBL/GenBank/DDBJ whole genome shotgun (WGS) entry which is preliminary data.</text>
</comment>
<dbReference type="Pfam" id="PF22117">
    <property type="entry name" value="Fer4_Nqo3"/>
    <property type="match status" value="1"/>
</dbReference>
<gene>
    <name evidence="19" type="ORF">AYP45_04130</name>
</gene>
<dbReference type="GO" id="GO:0051539">
    <property type="term" value="F:4 iron, 4 sulfur cluster binding"/>
    <property type="evidence" value="ECO:0007669"/>
    <property type="project" value="UniProtKB-KW"/>
</dbReference>